<evidence type="ECO:0000256" key="2">
    <source>
        <dbReference type="SAM" id="SignalP"/>
    </source>
</evidence>
<keyword evidence="2" id="KW-0732">Signal</keyword>
<dbReference type="EMBL" id="CP101717">
    <property type="protein sequence ID" value="WLD58820.1"/>
    <property type="molecule type" value="Genomic_DNA"/>
</dbReference>
<sequence>MKTLFAVALLLGGLQAHANDWQGWDSLPDDLLGLSGEGEVHALVHRLDSLIDNQLLIEDIDQLLDYWLDVYAHAEPGRTISLQQLLERNPQAFSGHPAVDALQNRPIPANNPNRPAPGNNSNRPDRPTPPAGPPGDKGK</sequence>
<feature type="region of interest" description="Disordered" evidence="1">
    <location>
        <begin position="91"/>
        <end position="139"/>
    </location>
</feature>
<feature type="signal peptide" evidence="2">
    <location>
        <begin position="1"/>
        <end position="18"/>
    </location>
</feature>
<name>A0AB38YHL6_9GAMM</name>
<protein>
    <submittedName>
        <fullName evidence="3">Uncharacterized protein</fullName>
    </submittedName>
</protein>
<evidence type="ECO:0000256" key="1">
    <source>
        <dbReference type="SAM" id="MobiDB-lite"/>
    </source>
</evidence>
<evidence type="ECO:0000313" key="3">
    <source>
        <dbReference type="EMBL" id="WLD58820.1"/>
    </source>
</evidence>
<accession>A0AB38YHL6</accession>
<proteinExistence type="predicted"/>
<reference evidence="3" key="1">
    <citation type="submission" date="2022-07" db="EMBL/GenBank/DDBJ databases">
        <title>Complete genome sequence of Salinispirillum sp. LH10-3-1 capable of multiple carbohydrate inversion isolated from a soda lake.</title>
        <authorList>
            <person name="Liu J."/>
            <person name="Zhai Y."/>
            <person name="Zhang H."/>
            <person name="Yang H."/>
            <person name="Qu J."/>
            <person name="Li J."/>
        </authorList>
    </citation>
    <scope>NUCLEOTIDE SEQUENCE</scope>
    <source>
        <strain evidence="3">LH 10-3-1</strain>
    </source>
</reference>
<feature type="compositionally biased region" description="Low complexity" evidence="1">
    <location>
        <begin position="104"/>
        <end position="122"/>
    </location>
</feature>
<feature type="chain" id="PRO_5044259387" evidence="2">
    <location>
        <begin position="19"/>
        <end position="139"/>
    </location>
</feature>
<organism evidence="3">
    <name type="scientific">Salinispirillum sp. LH 10-3-1</name>
    <dbReference type="NCBI Taxonomy" id="2952525"/>
    <lineage>
        <taxon>Bacteria</taxon>
        <taxon>Pseudomonadati</taxon>
        <taxon>Pseudomonadota</taxon>
        <taxon>Gammaproteobacteria</taxon>
        <taxon>Oceanospirillales</taxon>
        <taxon>Saccharospirillaceae</taxon>
        <taxon>Salinispirillum</taxon>
    </lineage>
</organism>
<dbReference type="RefSeq" id="WP_304996106.1">
    <property type="nucleotide sequence ID" value="NZ_CP101717.1"/>
</dbReference>
<gene>
    <name evidence="3" type="ORF">NFC81_03245</name>
</gene>
<dbReference type="AlphaFoldDB" id="A0AB38YHL6"/>